<name>A0A4P9XMY0_9FUNG</name>
<keyword evidence="1" id="KW-0472">Membrane</keyword>
<evidence type="ECO:0000313" key="2">
    <source>
        <dbReference type="EMBL" id="RKP07283.1"/>
    </source>
</evidence>
<organism evidence="2 3">
    <name type="scientific">Thamnocephalis sphaerospora</name>
    <dbReference type="NCBI Taxonomy" id="78915"/>
    <lineage>
        <taxon>Eukaryota</taxon>
        <taxon>Fungi</taxon>
        <taxon>Fungi incertae sedis</taxon>
        <taxon>Zoopagomycota</taxon>
        <taxon>Zoopagomycotina</taxon>
        <taxon>Zoopagomycetes</taxon>
        <taxon>Zoopagales</taxon>
        <taxon>Sigmoideomycetaceae</taxon>
        <taxon>Thamnocephalis</taxon>
    </lineage>
</organism>
<protein>
    <submittedName>
        <fullName evidence="2">Uncharacterized protein</fullName>
    </submittedName>
</protein>
<keyword evidence="1" id="KW-1133">Transmembrane helix</keyword>
<gene>
    <name evidence="2" type="ORF">THASP1DRAFT_24542</name>
</gene>
<keyword evidence="1" id="KW-0812">Transmembrane</keyword>
<keyword evidence="3" id="KW-1185">Reference proteome</keyword>
<dbReference type="EMBL" id="KZ992741">
    <property type="protein sequence ID" value="RKP07283.1"/>
    <property type="molecule type" value="Genomic_DNA"/>
</dbReference>
<dbReference type="Proteomes" id="UP000271241">
    <property type="component" value="Unassembled WGS sequence"/>
</dbReference>
<evidence type="ECO:0000256" key="1">
    <source>
        <dbReference type="SAM" id="Phobius"/>
    </source>
</evidence>
<accession>A0A4P9XMY0</accession>
<reference evidence="3" key="1">
    <citation type="journal article" date="2018" name="Nat. Microbiol.">
        <title>Leveraging single-cell genomics to expand the fungal tree of life.</title>
        <authorList>
            <person name="Ahrendt S.R."/>
            <person name="Quandt C.A."/>
            <person name="Ciobanu D."/>
            <person name="Clum A."/>
            <person name="Salamov A."/>
            <person name="Andreopoulos B."/>
            <person name="Cheng J.F."/>
            <person name="Woyke T."/>
            <person name="Pelin A."/>
            <person name="Henrissat B."/>
            <person name="Reynolds N.K."/>
            <person name="Benny G.L."/>
            <person name="Smith M.E."/>
            <person name="James T.Y."/>
            <person name="Grigoriev I.V."/>
        </authorList>
    </citation>
    <scope>NUCLEOTIDE SEQUENCE [LARGE SCALE GENOMIC DNA]</scope>
    <source>
        <strain evidence="3">RSA 1356</strain>
    </source>
</reference>
<proteinExistence type="predicted"/>
<feature type="transmembrane region" description="Helical" evidence="1">
    <location>
        <begin position="78"/>
        <end position="99"/>
    </location>
</feature>
<evidence type="ECO:0000313" key="3">
    <source>
        <dbReference type="Proteomes" id="UP000271241"/>
    </source>
</evidence>
<dbReference type="AlphaFoldDB" id="A0A4P9XMY0"/>
<feature type="transmembrane region" description="Helical" evidence="1">
    <location>
        <begin position="6"/>
        <end position="26"/>
    </location>
</feature>
<feature type="transmembrane region" description="Helical" evidence="1">
    <location>
        <begin position="38"/>
        <end position="58"/>
    </location>
</feature>
<sequence>MKTAADGLSIFLALLWLAAGILGLMVEWRLTATRIRLLGMNPFPIVVALLLAATFLMAATDDWQRILVARSVPAAAQIVLLATLAFLAFSYVLILGMLAGEPSSAAFQPLPAIEPDPLMTRYRGFAGGDGAQTAAPTALQSSPLPTGSHAVASVDMHDASVDDAEIIPMDRLGQGRAL</sequence>